<comment type="caution">
    <text evidence="13">The sequence shown here is derived from an EMBL/GenBank/DDBJ whole genome shotgun (WGS) entry which is preliminary data.</text>
</comment>
<dbReference type="EMBL" id="JASDCQ010000002">
    <property type="protein sequence ID" value="MDN3427244.1"/>
    <property type="molecule type" value="Genomic_DNA"/>
</dbReference>
<keyword evidence="10" id="KW-0067">ATP-binding</keyword>
<evidence type="ECO:0000256" key="3">
    <source>
        <dbReference type="ARBA" id="ARBA00012393"/>
    </source>
</evidence>
<dbReference type="PANTHER" id="PTHR22749">
    <property type="entry name" value="RIBOFLAVIN KINASE/FMN ADENYLYLTRANSFERASE"/>
    <property type="match status" value="1"/>
</dbReference>
<name>A0ABT7ZJC1_9BACL</name>
<proteinExistence type="inferred from homology"/>
<feature type="domain" description="FAD synthetase" evidence="12">
    <location>
        <begin position="17"/>
        <end position="170"/>
    </location>
</feature>
<dbReference type="Gene3D" id="3.40.50.620">
    <property type="entry name" value="HUPs"/>
    <property type="match status" value="1"/>
</dbReference>
<dbReference type="EC" id="2.7.7.2" evidence="3"/>
<comment type="pathway">
    <text evidence="1">Cofactor biosynthesis; FAD biosynthesis; FAD from FMN: step 1/1.</text>
</comment>
<organism evidence="13 14">
    <name type="scientific">Planococcus notacanthi</name>
    <dbReference type="NCBI Taxonomy" id="3035188"/>
    <lineage>
        <taxon>Bacteria</taxon>
        <taxon>Bacillati</taxon>
        <taxon>Bacillota</taxon>
        <taxon>Bacilli</taxon>
        <taxon>Bacillales</taxon>
        <taxon>Caryophanaceae</taxon>
        <taxon>Planococcus</taxon>
    </lineage>
</organism>
<keyword evidence="14" id="KW-1185">Reference proteome</keyword>
<evidence type="ECO:0000256" key="2">
    <source>
        <dbReference type="ARBA" id="ARBA00010214"/>
    </source>
</evidence>
<evidence type="ECO:0000259" key="12">
    <source>
        <dbReference type="Pfam" id="PF06574"/>
    </source>
</evidence>
<accession>A0ABT7ZJC1</accession>
<evidence type="ECO:0000313" key="13">
    <source>
        <dbReference type="EMBL" id="MDN3427244.1"/>
    </source>
</evidence>
<dbReference type="CDD" id="cd02064">
    <property type="entry name" value="FAD_synthetase_N"/>
    <property type="match status" value="1"/>
</dbReference>
<dbReference type="SUPFAM" id="SSF52374">
    <property type="entry name" value="Nucleotidylyl transferase"/>
    <property type="match status" value="1"/>
</dbReference>
<evidence type="ECO:0000256" key="8">
    <source>
        <dbReference type="ARBA" id="ARBA00022741"/>
    </source>
</evidence>
<dbReference type="Pfam" id="PF06574">
    <property type="entry name" value="FAD_syn"/>
    <property type="match status" value="1"/>
</dbReference>
<protein>
    <recommendedName>
        <fullName evidence="3">FAD synthase</fullName>
        <ecNumber evidence="3">2.7.7.2</ecNumber>
    </recommendedName>
</protein>
<keyword evidence="9" id="KW-0274">FAD</keyword>
<gene>
    <name evidence="13" type="ORF">QMA01_08060</name>
</gene>
<evidence type="ECO:0000256" key="10">
    <source>
        <dbReference type="ARBA" id="ARBA00022840"/>
    </source>
</evidence>
<dbReference type="InterPro" id="IPR023468">
    <property type="entry name" value="Riboflavin_kinase"/>
</dbReference>
<comment type="similarity">
    <text evidence="2">Belongs to the RibF family.</text>
</comment>
<evidence type="ECO:0000256" key="6">
    <source>
        <dbReference type="ARBA" id="ARBA00022679"/>
    </source>
</evidence>
<dbReference type="InterPro" id="IPR004821">
    <property type="entry name" value="Cyt_trans-like"/>
</dbReference>
<dbReference type="RefSeq" id="WP_290183616.1">
    <property type="nucleotide sequence ID" value="NZ_JASDCQ010000002.1"/>
</dbReference>
<comment type="catalytic activity">
    <reaction evidence="11">
        <text>FMN + ATP + H(+) = FAD + diphosphate</text>
        <dbReference type="Rhea" id="RHEA:17237"/>
        <dbReference type="ChEBI" id="CHEBI:15378"/>
        <dbReference type="ChEBI" id="CHEBI:30616"/>
        <dbReference type="ChEBI" id="CHEBI:33019"/>
        <dbReference type="ChEBI" id="CHEBI:57692"/>
        <dbReference type="ChEBI" id="CHEBI:58210"/>
        <dbReference type="EC" id="2.7.7.2"/>
    </reaction>
</comment>
<keyword evidence="4" id="KW-0285">Flavoprotein</keyword>
<dbReference type="NCBIfam" id="TIGR00125">
    <property type="entry name" value="cyt_tran_rel"/>
    <property type="match status" value="1"/>
</dbReference>
<keyword evidence="8" id="KW-0547">Nucleotide-binding</keyword>
<evidence type="ECO:0000313" key="14">
    <source>
        <dbReference type="Proteomes" id="UP001225873"/>
    </source>
</evidence>
<dbReference type="Proteomes" id="UP001225873">
    <property type="component" value="Unassembled WGS sequence"/>
</dbReference>
<dbReference type="PANTHER" id="PTHR22749:SF6">
    <property type="entry name" value="RIBOFLAVIN KINASE"/>
    <property type="match status" value="1"/>
</dbReference>
<evidence type="ECO:0000256" key="5">
    <source>
        <dbReference type="ARBA" id="ARBA00022643"/>
    </source>
</evidence>
<dbReference type="InterPro" id="IPR014729">
    <property type="entry name" value="Rossmann-like_a/b/a_fold"/>
</dbReference>
<dbReference type="InterPro" id="IPR015864">
    <property type="entry name" value="FAD_synthase"/>
</dbReference>
<evidence type="ECO:0000256" key="9">
    <source>
        <dbReference type="ARBA" id="ARBA00022827"/>
    </source>
</evidence>
<evidence type="ECO:0000256" key="4">
    <source>
        <dbReference type="ARBA" id="ARBA00022630"/>
    </source>
</evidence>
<keyword evidence="6" id="KW-0808">Transferase</keyword>
<evidence type="ECO:0000256" key="11">
    <source>
        <dbReference type="ARBA" id="ARBA00049494"/>
    </source>
</evidence>
<evidence type="ECO:0000256" key="1">
    <source>
        <dbReference type="ARBA" id="ARBA00004726"/>
    </source>
</evidence>
<keyword evidence="5" id="KW-0288">FMN</keyword>
<reference evidence="13 14" key="1">
    <citation type="submission" date="2023-03" db="EMBL/GenBank/DDBJ databases">
        <authorList>
            <person name="Uniacke-Lowe S."/>
            <person name="Ross P."/>
            <person name="Hill C."/>
        </authorList>
    </citation>
    <scope>NUCLEOTIDE SEQUENCE [LARGE SCALE GENOMIC DNA]</scope>
    <source>
        <strain evidence="13 14">APC 4016</strain>
    </source>
</reference>
<sequence length="260" mass="29078">MQTIHLTSQNMAQWQNQFQQQVFAIGFFDGLHKGHLSVIERAKQLAGKNGVPTAVMSFFPHPKTVIGDPDKPFQYLMPLEEKQAVLEELGVDTLFLVHFDRDIAGLASADFVQRFLIGLNAIHVVCGVDFHYGSKGSGCTNTLQKQGEGHFGVSVIELMEYNGEKISSTRIRQALAKGNISVLQKLLGKFYAVNWCPKNGLLPFYSLPAPGRYEVKLHINNETVVCNAQVLNEKEASFTHNFNNWTNAIKIEWIRSVESA</sequence>
<evidence type="ECO:0000256" key="7">
    <source>
        <dbReference type="ARBA" id="ARBA00022695"/>
    </source>
</evidence>
<keyword evidence="7" id="KW-0548">Nucleotidyltransferase</keyword>